<feature type="region of interest" description="Disordered" evidence="2">
    <location>
        <begin position="1"/>
        <end position="25"/>
    </location>
</feature>
<feature type="region of interest" description="Disordered" evidence="2">
    <location>
        <begin position="95"/>
        <end position="141"/>
    </location>
</feature>
<organism evidence="5 6">
    <name type="scientific">Phaeomoniella chlamydospora</name>
    <name type="common">Phaeoacremonium chlamydosporum</name>
    <dbReference type="NCBI Taxonomy" id="158046"/>
    <lineage>
        <taxon>Eukaryota</taxon>
        <taxon>Fungi</taxon>
        <taxon>Dikarya</taxon>
        <taxon>Ascomycota</taxon>
        <taxon>Pezizomycotina</taxon>
        <taxon>Eurotiomycetes</taxon>
        <taxon>Chaetothyriomycetidae</taxon>
        <taxon>Phaeomoniellales</taxon>
        <taxon>Phaeomoniellaceae</taxon>
        <taxon>Phaeomoniella</taxon>
    </lineage>
</organism>
<reference evidence="5 6" key="1">
    <citation type="submission" date="2015-05" db="EMBL/GenBank/DDBJ databases">
        <title>Distinctive expansion of gene families associated with plant cell wall degradation and secondary metabolism in the genomes of grapevine trunk pathogens.</title>
        <authorList>
            <person name="Lawrence D.P."/>
            <person name="Travadon R."/>
            <person name="Rolshausen P.E."/>
            <person name="Baumgartner K."/>
        </authorList>
    </citation>
    <scope>NUCLEOTIDE SEQUENCE [LARGE SCALE GENOMIC DNA]</scope>
    <source>
        <strain evidence="5">UCRPC4</strain>
    </source>
</reference>
<proteinExistence type="predicted"/>
<feature type="region of interest" description="Disordered" evidence="2">
    <location>
        <begin position="805"/>
        <end position="827"/>
    </location>
</feature>
<dbReference type="PANTHER" id="PTHR18937">
    <property type="entry name" value="STRUCTURAL MAINTENANCE OF CHROMOSOMES SMC FAMILY MEMBER"/>
    <property type="match status" value="1"/>
</dbReference>
<dbReference type="EMBL" id="LCWF01000007">
    <property type="protein sequence ID" value="KKY28885.1"/>
    <property type="molecule type" value="Genomic_DNA"/>
</dbReference>
<name>A0A0G2HKQ0_PHACM</name>
<dbReference type="Gene3D" id="1.10.287.1490">
    <property type="match status" value="1"/>
</dbReference>
<evidence type="ECO:0000259" key="3">
    <source>
        <dbReference type="Pfam" id="PF15456"/>
    </source>
</evidence>
<dbReference type="Proteomes" id="UP000053317">
    <property type="component" value="Unassembled WGS sequence"/>
</dbReference>
<feature type="compositionally biased region" description="Basic and acidic residues" evidence="2">
    <location>
        <begin position="1"/>
        <end position="12"/>
    </location>
</feature>
<dbReference type="OrthoDB" id="5569911at2759"/>
<gene>
    <name evidence="5" type="ORF">UCRPC4_g00309</name>
</gene>
<feature type="domain" description="DUF7801" evidence="4">
    <location>
        <begin position="644"/>
        <end position="745"/>
    </location>
</feature>
<protein>
    <submittedName>
        <fullName evidence="5">Putative involucrin repeat protein</fullName>
    </submittedName>
</protein>
<evidence type="ECO:0000256" key="2">
    <source>
        <dbReference type="SAM" id="MobiDB-lite"/>
    </source>
</evidence>
<dbReference type="InterPro" id="IPR056703">
    <property type="entry name" value="DUF7801"/>
</dbReference>
<evidence type="ECO:0000313" key="6">
    <source>
        <dbReference type="Proteomes" id="UP000053317"/>
    </source>
</evidence>
<dbReference type="Pfam" id="PF25078">
    <property type="entry name" value="DUF7801"/>
    <property type="match status" value="2"/>
</dbReference>
<feature type="region of interest" description="Disordered" evidence="2">
    <location>
        <begin position="185"/>
        <end position="207"/>
    </location>
</feature>
<feature type="domain" description="DUF7801" evidence="4">
    <location>
        <begin position="521"/>
        <end position="631"/>
    </location>
</feature>
<feature type="coiled-coil region" evidence="1">
    <location>
        <begin position="581"/>
        <end position="629"/>
    </location>
</feature>
<sequence length="827" mass="94120">MNAQKDPTEEMPRYNPLNSAHPRSSSLLNIQDPVAMHLLMETAMGDSADYEVLSYEEIEELKKEHALLTSRIEATRKKFALESKLRDAAQSLNRLYTGKDGKGGLEMGPDGIPRSPPKTRKSFLGRKSNEGSAPSKNDDEYLASMKKCEDLAQEIWRLEKRDQQLRQKILEHTAGILQMTHKGLKKNVRREELPRSPESMVSYGHQSIPRFDGADDFDDRSLYRVIDYLDDDSSRTNGLGGSLASVKALEEAEKRISLLGEKLQHTLEQVDAGLVVKDSVPQGSSGGSQLPARIDHLEKSVDALALAHARAGESNQRTIVDSEGQLQEINTRLYDMLTVSNYGQTPAVPPPNPSNRNLRSQLSFVGLALGQLTQRVEHFVEQKAILTTQIQQQRELNSKSDAQRDAQITDLTEQLAQAKKALTMTEQENQTVRDQAELLMEQLDDARQQVTLREQQRFMDESKALQAERGVNRQAMERLETELESKQQQFTEIQAALSAARNDIEIRAQQHEQQLRELSEAKEQAEIDARRSQEELTALEGEVARAQTELTVVRAELDGAYGTRAQRAADVSSNPVIQREMDELNDKNTSLVQQLESVQKEHEKIEANYAELMQEFEDLRTRHEKTQMDFTERNTNLLQDMNTMKSQHEKVKSDLDDKTTSLIHEIEYLRANPPAGQTNATDLQAKVDTLQKELKETIEDYELMTRASIEFERERDQFEVIIDGLRERCENLEGQLSDERVRWMGLKSPATMNKEGTGPSELTSTMVLKNEFKKMMRDTRAENMKALKAEKEERRRLEALVRNLRKEQQLLQSPENKVDSSQSQPMQ</sequence>
<dbReference type="InterPro" id="IPR029191">
    <property type="entry name" value="Uds1"/>
</dbReference>
<dbReference type="Pfam" id="PF15456">
    <property type="entry name" value="Uds1"/>
    <property type="match status" value="1"/>
</dbReference>
<evidence type="ECO:0000256" key="1">
    <source>
        <dbReference type="SAM" id="Coils"/>
    </source>
</evidence>
<evidence type="ECO:0000259" key="4">
    <source>
        <dbReference type="Pfam" id="PF25078"/>
    </source>
</evidence>
<feature type="domain" description="Up-regulated during septation protein 1" evidence="3">
    <location>
        <begin position="36"/>
        <end position="180"/>
    </location>
</feature>
<reference evidence="5 6" key="2">
    <citation type="submission" date="2015-05" db="EMBL/GenBank/DDBJ databases">
        <authorList>
            <person name="Morales-Cruz A."/>
            <person name="Amrine K.C."/>
            <person name="Cantu D."/>
        </authorList>
    </citation>
    <scope>NUCLEOTIDE SEQUENCE [LARGE SCALE GENOMIC DNA]</scope>
    <source>
        <strain evidence="5">UCRPC4</strain>
    </source>
</reference>
<keyword evidence="6" id="KW-1185">Reference proteome</keyword>
<keyword evidence="1" id="KW-0175">Coiled coil</keyword>
<feature type="compositionally biased region" description="Polar residues" evidence="2">
    <location>
        <begin position="16"/>
        <end position="25"/>
    </location>
</feature>
<accession>A0A0G2HKQ0</accession>
<feature type="compositionally biased region" description="Polar residues" evidence="2">
    <location>
        <begin position="809"/>
        <end position="827"/>
    </location>
</feature>
<dbReference type="AlphaFoldDB" id="A0A0G2HKQ0"/>
<comment type="caution">
    <text evidence="5">The sequence shown here is derived from an EMBL/GenBank/DDBJ whole genome shotgun (WGS) entry which is preliminary data.</text>
</comment>
<feature type="coiled-coil region" evidence="1">
    <location>
        <begin position="680"/>
        <end position="742"/>
    </location>
</feature>
<feature type="coiled-coil region" evidence="1">
    <location>
        <begin position="408"/>
        <end position="556"/>
    </location>
</feature>
<evidence type="ECO:0000313" key="5">
    <source>
        <dbReference type="EMBL" id="KKY28885.1"/>
    </source>
</evidence>